<protein>
    <recommendedName>
        <fullName evidence="1">DNA-directed DNA polymerase</fullName>
        <ecNumber evidence="1">2.7.7.7</ecNumber>
    </recommendedName>
</protein>
<dbReference type="InterPro" id="IPR005790">
    <property type="entry name" value="DNA_polIII_delta"/>
</dbReference>
<name>A0A255YR55_9SPHN</name>
<keyword evidence="2" id="KW-0808">Transferase</keyword>
<dbReference type="EMBL" id="NOXT01000094">
    <property type="protein sequence ID" value="OYQ31105.1"/>
    <property type="molecule type" value="Genomic_DNA"/>
</dbReference>
<dbReference type="OrthoDB" id="9804983at2"/>
<dbReference type="GO" id="GO:0009360">
    <property type="term" value="C:DNA polymerase III complex"/>
    <property type="evidence" value="ECO:0007669"/>
    <property type="project" value="TreeGrafter"/>
</dbReference>
<keyword evidence="9" id="KW-1185">Reference proteome</keyword>
<dbReference type="RefSeq" id="WP_094473123.1">
    <property type="nucleotide sequence ID" value="NZ_NOXT01000094.1"/>
</dbReference>
<sequence>MKIDAARAAGFARAWPDDCRLLLLHGADASANRDLAGQIAAGQAAAGTGVIELIGASLKDDPQALLAAATSLSMFGDKELLRIDGLDDDGQAAVEALLAGPPGYPVLAVAGLLKKGSKLLTLAEKHPAIAACVQYEASLRDAGRLLADMATPLGLRLDREVAEALFGLADGDRMIMRRELEKFALYKDAAPDAPQRLTLEDLAALGITSGDAELFAPIAAITTGDAAEATDLLARLPDGTAIPLLRALERRLAQLALLRTEVDAGRGSADVIEGQGKAIFWKEKPVLTKALALWDQPRLAAAQADVLAAERAVKASGGLADLGAHARLLAITRRAMAARRR</sequence>
<accession>A0A255YR55</accession>
<evidence type="ECO:0000256" key="5">
    <source>
        <dbReference type="ARBA" id="ARBA00022932"/>
    </source>
</evidence>
<dbReference type="SUPFAM" id="SSF52540">
    <property type="entry name" value="P-loop containing nucleoside triphosphate hydrolases"/>
    <property type="match status" value="1"/>
</dbReference>
<comment type="caution">
    <text evidence="8">The sequence shown here is derived from an EMBL/GenBank/DDBJ whole genome shotgun (WGS) entry which is preliminary data.</text>
</comment>
<dbReference type="GO" id="GO:0003887">
    <property type="term" value="F:DNA-directed DNA polymerase activity"/>
    <property type="evidence" value="ECO:0007669"/>
    <property type="project" value="UniProtKB-KW"/>
</dbReference>
<dbReference type="SUPFAM" id="SSF48019">
    <property type="entry name" value="post-AAA+ oligomerization domain-like"/>
    <property type="match status" value="1"/>
</dbReference>
<gene>
    <name evidence="8" type="ORF">CHU93_05455</name>
</gene>
<evidence type="ECO:0000256" key="2">
    <source>
        <dbReference type="ARBA" id="ARBA00022679"/>
    </source>
</evidence>
<dbReference type="EC" id="2.7.7.7" evidence="1"/>
<organism evidence="8 9">
    <name type="scientific">Sandarakinorhabdus cyanobacteriorum</name>
    <dbReference type="NCBI Taxonomy" id="1981098"/>
    <lineage>
        <taxon>Bacteria</taxon>
        <taxon>Pseudomonadati</taxon>
        <taxon>Pseudomonadota</taxon>
        <taxon>Alphaproteobacteria</taxon>
        <taxon>Sphingomonadales</taxon>
        <taxon>Sphingosinicellaceae</taxon>
        <taxon>Sandarakinorhabdus</taxon>
    </lineage>
</organism>
<comment type="similarity">
    <text evidence="6">Belongs to the DNA polymerase HolA subunit family.</text>
</comment>
<evidence type="ECO:0000256" key="1">
    <source>
        <dbReference type="ARBA" id="ARBA00012417"/>
    </source>
</evidence>
<dbReference type="AlphaFoldDB" id="A0A255YR55"/>
<dbReference type="GO" id="GO:0006261">
    <property type="term" value="P:DNA-templated DNA replication"/>
    <property type="evidence" value="ECO:0007669"/>
    <property type="project" value="TreeGrafter"/>
</dbReference>
<keyword evidence="4" id="KW-0235">DNA replication</keyword>
<dbReference type="NCBIfam" id="TIGR01128">
    <property type="entry name" value="holA"/>
    <property type="match status" value="1"/>
</dbReference>
<evidence type="ECO:0000256" key="3">
    <source>
        <dbReference type="ARBA" id="ARBA00022695"/>
    </source>
</evidence>
<dbReference type="GO" id="GO:0003677">
    <property type="term" value="F:DNA binding"/>
    <property type="evidence" value="ECO:0007669"/>
    <property type="project" value="InterPro"/>
</dbReference>
<evidence type="ECO:0000256" key="6">
    <source>
        <dbReference type="ARBA" id="ARBA00034754"/>
    </source>
</evidence>
<dbReference type="PANTHER" id="PTHR34388">
    <property type="entry name" value="DNA POLYMERASE III SUBUNIT DELTA"/>
    <property type="match status" value="1"/>
</dbReference>
<evidence type="ECO:0000313" key="8">
    <source>
        <dbReference type="EMBL" id="OYQ31105.1"/>
    </source>
</evidence>
<proteinExistence type="inferred from homology"/>
<evidence type="ECO:0000313" key="9">
    <source>
        <dbReference type="Proteomes" id="UP000216991"/>
    </source>
</evidence>
<keyword evidence="5" id="KW-0239">DNA-directed DNA polymerase</keyword>
<reference evidence="8 9" key="1">
    <citation type="submission" date="2017-07" db="EMBL/GenBank/DDBJ databases">
        <title>Sandarakinorhabdus cyanobacteriorum sp. nov., a novel bacterium isolated from cyanobacterial aggregates in a eutrophic lake.</title>
        <authorList>
            <person name="Cai H."/>
        </authorList>
    </citation>
    <scope>NUCLEOTIDE SEQUENCE [LARGE SCALE GENOMIC DNA]</scope>
    <source>
        <strain evidence="8 9">TH057</strain>
    </source>
</reference>
<dbReference type="InterPro" id="IPR027417">
    <property type="entry name" value="P-loop_NTPase"/>
</dbReference>
<comment type="catalytic activity">
    <reaction evidence="7">
        <text>DNA(n) + a 2'-deoxyribonucleoside 5'-triphosphate = DNA(n+1) + diphosphate</text>
        <dbReference type="Rhea" id="RHEA:22508"/>
        <dbReference type="Rhea" id="RHEA-COMP:17339"/>
        <dbReference type="Rhea" id="RHEA-COMP:17340"/>
        <dbReference type="ChEBI" id="CHEBI:33019"/>
        <dbReference type="ChEBI" id="CHEBI:61560"/>
        <dbReference type="ChEBI" id="CHEBI:173112"/>
        <dbReference type="EC" id="2.7.7.7"/>
    </reaction>
</comment>
<evidence type="ECO:0000256" key="4">
    <source>
        <dbReference type="ARBA" id="ARBA00022705"/>
    </source>
</evidence>
<evidence type="ECO:0000256" key="7">
    <source>
        <dbReference type="ARBA" id="ARBA00049244"/>
    </source>
</evidence>
<dbReference type="Proteomes" id="UP000216991">
    <property type="component" value="Unassembled WGS sequence"/>
</dbReference>
<keyword evidence="3" id="KW-0548">Nucleotidyltransferase</keyword>
<dbReference type="PANTHER" id="PTHR34388:SF1">
    <property type="entry name" value="DNA POLYMERASE III SUBUNIT DELTA"/>
    <property type="match status" value="1"/>
</dbReference>
<dbReference type="InterPro" id="IPR008921">
    <property type="entry name" value="DNA_pol3_clamp-load_cplx_C"/>
</dbReference>
<dbReference type="Gene3D" id="1.20.272.10">
    <property type="match status" value="1"/>
</dbReference>